<name>A0A542Y9V7_9MICO</name>
<dbReference type="GO" id="GO:0009307">
    <property type="term" value="P:DNA restriction-modification system"/>
    <property type="evidence" value="ECO:0007669"/>
    <property type="project" value="UniProtKB-KW"/>
</dbReference>
<evidence type="ECO:0000256" key="1">
    <source>
        <dbReference type="ARBA" id="ARBA00011975"/>
    </source>
</evidence>
<dbReference type="Pfam" id="PF00145">
    <property type="entry name" value="DNA_methylase"/>
    <property type="match status" value="1"/>
</dbReference>
<sequence length="426" mass="47195">MTKEEDLDRSPRRSPDHGRWKPVPMCLDVNDSGSQYDSRMGNVTPISAARPRVLEFFAGIGLARMGLEEAGFQVAWANDYEPDKKAMYDAQFAESSDHSFALGDIGKVKAKDLPRDAELAWASSPCTDLSLAGTRAGLAGVQSGTFWHFTKLLRELDYDRPEVVVLENVVGLATSHGGDDLTAAIREFNDLGYSVDVLAIDARRFLPQSRPRLFLVGAQNPPEDVAEPNSDLRPDWLQWVYGDKTLRTHRAKLPTPPAPKTEGLGEVVEDMSLNDERWWDADRTEAFTSSLSPMQRDRVMALKRSPGVKYRTAYRRTRNGVAVWEVRPDDISGCLRTARGGSSKQAVVRLGSKRLQVRWMTPREYARLMGAGDYDLSAARNSQALFGFGDAVAVPAVSWLAENYLMPLIRGKFASASEIQEAVANG</sequence>
<dbReference type="InterPro" id="IPR001525">
    <property type="entry name" value="C5_MeTfrase"/>
</dbReference>
<gene>
    <name evidence="9" type="ORF">FB468_2843</name>
</gene>
<evidence type="ECO:0000313" key="9">
    <source>
        <dbReference type="EMBL" id="TQL44774.1"/>
    </source>
</evidence>
<reference evidence="9 10" key="1">
    <citation type="submission" date="2019-06" db="EMBL/GenBank/DDBJ databases">
        <title>Sequencing the genomes of 1000 actinobacteria strains.</title>
        <authorList>
            <person name="Klenk H.-P."/>
        </authorList>
    </citation>
    <scope>NUCLEOTIDE SEQUENCE [LARGE SCALE GENOMIC DNA]</scope>
    <source>
        <strain evidence="9 10">DSM 8803</strain>
    </source>
</reference>
<evidence type="ECO:0000256" key="8">
    <source>
        <dbReference type="SAM" id="MobiDB-lite"/>
    </source>
</evidence>
<accession>A0A542Y9V7</accession>
<dbReference type="PROSITE" id="PS51679">
    <property type="entry name" value="SAM_MT_C5"/>
    <property type="match status" value="1"/>
</dbReference>
<keyword evidence="4 6" id="KW-0949">S-adenosyl-L-methionine</keyword>
<feature type="region of interest" description="Disordered" evidence="8">
    <location>
        <begin position="1"/>
        <end position="24"/>
    </location>
</feature>
<dbReference type="PRINTS" id="PR00105">
    <property type="entry name" value="C5METTRFRASE"/>
</dbReference>
<dbReference type="GO" id="GO:0003886">
    <property type="term" value="F:DNA (cytosine-5-)-methyltransferase activity"/>
    <property type="evidence" value="ECO:0007669"/>
    <property type="project" value="UniProtKB-EC"/>
</dbReference>
<dbReference type="Proteomes" id="UP000319094">
    <property type="component" value="Unassembled WGS sequence"/>
</dbReference>
<dbReference type="PANTHER" id="PTHR46098">
    <property type="entry name" value="TRNA (CYTOSINE(38)-C(5))-METHYLTRANSFERASE"/>
    <property type="match status" value="1"/>
</dbReference>
<dbReference type="EC" id="2.1.1.37" evidence="1"/>
<evidence type="ECO:0000256" key="2">
    <source>
        <dbReference type="ARBA" id="ARBA00022603"/>
    </source>
</evidence>
<evidence type="ECO:0000256" key="3">
    <source>
        <dbReference type="ARBA" id="ARBA00022679"/>
    </source>
</evidence>
<comment type="caution">
    <text evidence="9">The sequence shown here is derived from an EMBL/GenBank/DDBJ whole genome shotgun (WGS) entry which is preliminary data.</text>
</comment>
<keyword evidence="10" id="KW-1185">Reference proteome</keyword>
<evidence type="ECO:0000256" key="7">
    <source>
        <dbReference type="RuleBase" id="RU000416"/>
    </source>
</evidence>
<keyword evidence="2 6" id="KW-0489">Methyltransferase</keyword>
<keyword evidence="3 6" id="KW-0808">Transferase</keyword>
<dbReference type="InterPro" id="IPR050750">
    <property type="entry name" value="C5-MTase"/>
</dbReference>
<organism evidence="9 10">
    <name type="scientific">Leucobacter komagatae</name>
    <dbReference type="NCBI Taxonomy" id="55969"/>
    <lineage>
        <taxon>Bacteria</taxon>
        <taxon>Bacillati</taxon>
        <taxon>Actinomycetota</taxon>
        <taxon>Actinomycetes</taxon>
        <taxon>Micrococcales</taxon>
        <taxon>Microbacteriaceae</taxon>
        <taxon>Leucobacter</taxon>
    </lineage>
</organism>
<evidence type="ECO:0000256" key="6">
    <source>
        <dbReference type="PROSITE-ProRule" id="PRU01016"/>
    </source>
</evidence>
<comment type="similarity">
    <text evidence="6 7">Belongs to the class I-like SAM-binding methyltransferase superfamily. C5-methyltransferase family.</text>
</comment>
<dbReference type="Gene3D" id="3.40.50.150">
    <property type="entry name" value="Vaccinia Virus protein VP39"/>
    <property type="match status" value="1"/>
</dbReference>
<feature type="compositionally biased region" description="Basic and acidic residues" evidence="8">
    <location>
        <begin position="1"/>
        <end position="19"/>
    </location>
</feature>
<dbReference type="AlphaFoldDB" id="A0A542Y9V7"/>
<dbReference type="NCBIfam" id="TIGR00675">
    <property type="entry name" value="dcm"/>
    <property type="match status" value="1"/>
</dbReference>
<keyword evidence="5" id="KW-0680">Restriction system</keyword>
<evidence type="ECO:0000313" key="10">
    <source>
        <dbReference type="Proteomes" id="UP000319094"/>
    </source>
</evidence>
<dbReference type="InterPro" id="IPR029063">
    <property type="entry name" value="SAM-dependent_MTases_sf"/>
</dbReference>
<evidence type="ECO:0000256" key="5">
    <source>
        <dbReference type="ARBA" id="ARBA00022747"/>
    </source>
</evidence>
<dbReference type="GO" id="GO:0032259">
    <property type="term" value="P:methylation"/>
    <property type="evidence" value="ECO:0007669"/>
    <property type="project" value="UniProtKB-KW"/>
</dbReference>
<dbReference type="PANTHER" id="PTHR46098:SF1">
    <property type="entry name" value="TRNA (CYTOSINE(38)-C(5))-METHYLTRANSFERASE"/>
    <property type="match status" value="1"/>
</dbReference>
<evidence type="ECO:0000256" key="4">
    <source>
        <dbReference type="ARBA" id="ARBA00022691"/>
    </source>
</evidence>
<dbReference type="EMBL" id="VFON01000001">
    <property type="protein sequence ID" value="TQL44774.1"/>
    <property type="molecule type" value="Genomic_DNA"/>
</dbReference>
<protein>
    <recommendedName>
        <fullName evidence="1">DNA (cytosine-5-)-methyltransferase</fullName>
        <ecNumber evidence="1">2.1.1.37</ecNumber>
    </recommendedName>
</protein>
<dbReference type="SUPFAM" id="SSF53335">
    <property type="entry name" value="S-adenosyl-L-methionine-dependent methyltransferases"/>
    <property type="match status" value="1"/>
</dbReference>
<proteinExistence type="inferred from homology"/>
<feature type="active site" evidence="6">
    <location>
        <position position="126"/>
    </location>
</feature>